<reference evidence="2 3" key="1">
    <citation type="journal article" date="2014" name="Agronomy (Basel)">
        <title>A Draft Genome Sequence for Ensete ventricosum, the Drought-Tolerant Tree Against Hunger.</title>
        <authorList>
            <person name="Harrison J."/>
            <person name="Moore K.A."/>
            <person name="Paszkiewicz K."/>
            <person name="Jones T."/>
            <person name="Grant M."/>
            <person name="Ambacheew D."/>
            <person name="Muzemil S."/>
            <person name="Studholme D.J."/>
        </authorList>
    </citation>
    <scope>NUCLEOTIDE SEQUENCE [LARGE SCALE GENOMIC DNA]</scope>
</reference>
<feature type="compositionally biased region" description="Gly residues" evidence="1">
    <location>
        <begin position="82"/>
        <end position="94"/>
    </location>
</feature>
<evidence type="ECO:0000256" key="1">
    <source>
        <dbReference type="SAM" id="MobiDB-lite"/>
    </source>
</evidence>
<accession>A0A426YNU6</accession>
<dbReference type="EMBL" id="AMZH03011154">
    <property type="protein sequence ID" value="RRT53401.1"/>
    <property type="molecule type" value="Genomic_DNA"/>
</dbReference>
<proteinExistence type="predicted"/>
<protein>
    <submittedName>
        <fullName evidence="2">Uncharacterized protein</fullName>
    </submittedName>
</protein>
<comment type="caution">
    <text evidence="2">The sequence shown here is derived from an EMBL/GenBank/DDBJ whole genome shotgun (WGS) entry which is preliminary data.</text>
</comment>
<name>A0A426YNU6_ENSVE</name>
<dbReference type="Proteomes" id="UP000287651">
    <property type="component" value="Unassembled WGS sequence"/>
</dbReference>
<sequence>MAWWDRVTSPMRRVWTGVLTRLGIRKSGEPHTPSFRWPAALIPLTRGLIRPPPVLSCRAAAAEGGGEHVRVRGRARDVGAADGVGAGWTSPGGDGGEEEEEAPAGRIARVVRARVGTPQLLPQVLATSRACRE</sequence>
<organism evidence="2 3">
    <name type="scientific">Ensete ventricosum</name>
    <name type="common">Abyssinian banana</name>
    <name type="synonym">Musa ensete</name>
    <dbReference type="NCBI Taxonomy" id="4639"/>
    <lineage>
        <taxon>Eukaryota</taxon>
        <taxon>Viridiplantae</taxon>
        <taxon>Streptophyta</taxon>
        <taxon>Embryophyta</taxon>
        <taxon>Tracheophyta</taxon>
        <taxon>Spermatophyta</taxon>
        <taxon>Magnoliopsida</taxon>
        <taxon>Liliopsida</taxon>
        <taxon>Zingiberales</taxon>
        <taxon>Musaceae</taxon>
        <taxon>Ensete</taxon>
    </lineage>
</organism>
<gene>
    <name evidence="2" type="ORF">B296_00044396</name>
</gene>
<dbReference type="AlphaFoldDB" id="A0A426YNU6"/>
<evidence type="ECO:0000313" key="3">
    <source>
        <dbReference type="Proteomes" id="UP000287651"/>
    </source>
</evidence>
<feature type="region of interest" description="Disordered" evidence="1">
    <location>
        <begin position="80"/>
        <end position="105"/>
    </location>
</feature>
<evidence type="ECO:0000313" key="2">
    <source>
        <dbReference type="EMBL" id="RRT53401.1"/>
    </source>
</evidence>